<dbReference type="PANTHER" id="PTHR15082">
    <property type="entry name" value="NADH-UBIQUINONE OXIDOREDUCTASE B12 SUBUNIT"/>
    <property type="match status" value="1"/>
</dbReference>
<keyword evidence="5" id="KW-0813">Transport</keyword>
<keyword evidence="10" id="KW-1133">Transmembrane helix</keyword>
<evidence type="ECO:0000256" key="1">
    <source>
        <dbReference type="ARBA" id="ARBA00003195"/>
    </source>
</evidence>
<protein>
    <recommendedName>
        <fullName evidence="4">NADH dehydrogenase [ubiquinone] 1 beta subcomplex subunit 3</fullName>
    </recommendedName>
    <alternativeName>
        <fullName evidence="13">Complex I-B12</fullName>
    </alternativeName>
    <alternativeName>
        <fullName evidence="14">NADH-ubiquinone oxidoreductase B12 subunit</fullName>
    </alternativeName>
</protein>
<dbReference type="Pfam" id="PF08122">
    <property type="entry name" value="NDUF_B12"/>
    <property type="match status" value="1"/>
</dbReference>
<keyword evidence="6" id="KW-0679">Respiratory chain</keyword>
<keyword evidence="7" id="KW-0812">Transmembrane</keyword>
<dbReference type="PANTHER" id="PTHR15082:SF2">
    <property type="entry name" value="NADH DEHYDROGENASE [UBIQUINONE] 1 BETA SUBCOMPLEX SUBUNIT 3"/>
    <property type="match status" value="1"/>
</dbReference>
<evidence type="ECO:0000256" key="8">
    <source>
        <dbReference type="ARBA" id="ARBA00022792"/>
    </source>
</evidence>
<reference evidence="15 16" key="1">
    <citation type="submission" date="2015-07" db="EMBL/GenBank/DDBJ databases">
        <title>The genome of Dufourea novaeangliae.</title>
        <authorList>
            <person name="Pan H."/>
            <person name="Kapheim K."/>
        </authorList>
    </citation>
    <scope>NUCLEOTIDE SEQUENCE [LARGE SCALE GENOMIC DNA]</scope>
    <source>
        <strain evidence="15">0120121106</strain>
        <tissue evidence="15">Whole body</tissue>
    </source>
</reference>
<evidence type="ECO:0000256" key="6">
    <source>
        <dbReference type="ARBA" id="ARBA00022660"/>
    </source>
</evidence>
<evidence type="ECO:0000256" key="10">
    <source>
        <dbReference type="ARBA" id="ARBA00022989"/>
    </source>
</evidence>
<evidence type="ECO:0000256" key="9">
    <source>
        <dbReference type="ARBA" id="ARBA00022982"/>
    </source>
</evidence>
<dbReference type="InterPro" id="IPR012576">
    <property type="entry name" value="NDUFB3"/>
</dbReference>
<evidence type="ECO:0000256" key="3">
    <source>
        <dbReference type="ARBA" id="ARBA00005667"/>
    </source>
</evidence>
<gene>
    <name evidence="15" type="ORF">WN55_05660</name>
</gene>
<evidence type="ECO:0000256" key="14">
    <source>
        <dbReference type="ARBA" id="ARBA00032688"/>
    </source>
</evidence>
<comment type="similarity">
    <text evidence="3">Belongs to the complex I NDUFB3 subunit family.</text>
</comment>
<evidence type="ECO:0000313" key="15">
    <source>
        <dbReference type="EMBL" id="KZC13757.1"/>
    </source>
</evidence>
<comment type="subcellular location">
    <subcellularLocation>
        <location evidence="2">Mitochondrion inner membrane</location>
        <topology evidence="2">Single-pass membrane protein</topology>
        <orientation evidence="2">Matrix side</orientation>
    </subcellularLocation>
</comment>
<comment type="function">
    <text evidence="1">Accessory subunit of the mitochondrial membrane respiratory chain NADH dehydrogenase (Complex I), that is believed not to be involved in catalysis. Complex I functions in the transfer of electrons from NADH to the respiratory chain. The immediate electron acceptor for the enzyme is believed to be ubiquinone.</text>
</comment>
<dbReference type="GO" id="GO:0022900">
    <property type="term" value="P:electron transport chain"/>
    <property type="evidence" value="ECO:0007669"/>
    <property type="project" value="InterPro"/>
</dbReference>
<dbReference type="OMA" id="EAWRYEP"/>
<keyword evidence="8" id="KW-0999">Mitochondrion inner membrane</keyword>
<keyword evidence="9" id="KW-0249">Electron transport</keyword>
<dbReference type="GO" id="GO:0005743">
    <property type="term" value="C:mitochondrial inner membrane"/>
    <property type="evidence" value="ECO:0007669"/>
    <property type="project" value="UniProtKB-SubCell"/>
</dbReference>
<evidence type="ECO:0000256" key="13">
    <source>
        <dbReference type="ARBA" id="ARBA00030217"/>
    </source>
</evidence>
<sequence>MGGDHGHGLPKIPSPDIYKVENVPILKNIQEELAKKGLSDPWLRNEVWRYQNLNFSRHRQLTYGLLRGVKFGLAAFLITIGIEKYYGIDYGHGHGHGHDENHDNH</sequence>
<dbReference type="Proteomes" id="UP000076502">
    <property type="component" value="Unassembled WGS sequence"/>
</dbReference>
<evidence type="ECO:0000256" key="12">
    <source>
        <dbReference type="ARBA" id="ARBA00023136"/>
    </source>
</evidence>
<dbReference type="STRING" id="178035.A0A154PPT5"/>
<dbReference type="OrthoDB" id="521512at2759"/>
<name>A0A154PPT5_DUFNO</name>
<dbReference type="EMBL" id="KQ435012">
    <property type="protein sequence ID" value="KZC13757.1"/>
    <property type="molecule type" value="Genomic_DNA"/>
</dbReference>
<proteinExistence type="inferred from homology"/>
<evidence type="ECO:0000256" key="4">
    <source>
        <dbReference type="ARBA" id="ARBA00018680"/>
    </source>
</evidence>
<evidence type="ECO:0000256" key="2">
    <source>
        <dbReference type="ARBA" id="ARBA00004298"/>
    </source>
</evidence>
<keyword evidence="12" id="KW-0472">Membrane</keyword>
<organism evidence="15 16">
    <name type="scientific">Dufourea novaeangliae</name>
    <name type="common">Sweat bee</name>
    <dbReference type="NCBI Taxonomy" id="178035"/>
    <lineage>
        <taxon>Eukaryota</taxon>
        <taxon>Metazoa</taxon>
        <taxon>Ecdysozoa</taxon>
        <taxon>Arthropoda</taxon>
        <taxon>Hexapoda</taxon>
        <taxon>Insecta</taxon>
        <taxon>Pterygota</taxon>
        <taxon>Neoptera</taxon>
        <taxon>Endopterygota</taxon>
        <taxon>Hymenoptera</taxon>
        <taxon>Apocrita</taxon>
        <taxon>Aculeata</taxon>
        <taxon>Apoidea</taxon>
        <taxon>Anthophila</taxon>
        <taxon>Halictidae</taxon>
        <taxon>Rophitinae</taxon>
        <taxon>Dufourea</taxon>
    </lineage>
</organism>
<dbReference type="AlphaFoldDB" id="A0A154PPT5"/>
<dbReference type="GO" id="GO:0032981">
    <property type="term" value="P:mitochondrial respiratory chain complex I assembly"/>
    <property type="evidence" value="ECO:0007669"/>
    <property type="project" value="TreeGrafter"/>
</dbReference>
<keyword evidence="15" id="KW-0830">Ubiquinone</keyword>
<evidence type="ECO:0000313" key="16">
    <source>
        <dbReference type="Proteomes" id="UP000076502"/>
    </source>
</evidence>
<keyword evidence="16" id="KW-1185">Reference proteome</keyword>
<evidence type="ECO:0000256" key="7">
    <source>
        <dbReference type="ARBA" id="ARBA00022692"/>
    </source>
</evidence>
<evidence type="ECO:0000256" key="5">
    <source>
        <dbReference type="ARBA" id="ARBA00022448"/>
    </source>
</evidence>
<evidence type="ECO:0000256" key="11">
    <source>
        <dbReference type="ARBA" id="ARBA00023128"/>
    </source>
</evidence>
<keyword evidence="11" id="KW-0496">Mitochondrion</keyword>
<accession>A0A154PPT5</accession>